<keyword evidence="1" id="KW-0472">Membrane</keyword>
<dbReference type="OrthoDB" id="2376363at2759"/>
<organism evidence="2 3">
    <name type="scientific">Ambispora gerdemannii</name>
    <dbReference type="NCBI Taxonomy" id="144530"/>
    <lineage>
        <taxon>Eukaryota</taxon>
        <taxon>Fungi</taxon>
        <taxon>Fungi incertae sedis</taxon>
        <taxon>Mucoromycota</taxon>
        <taxon>Glomeromycotina</taxon>
        <taxon>Glomeromycetes</taxon>
        <taxon>Archaeosporales</taxon>
        <taxon>Ambisporaceae</taxon>
        <taxon>Ambispora</taxon>
    </lineage>
</organism>
<reference evidence="2" key="1">
    <citation type="submission" date="2021-06" db="EMBL/GenBank/DDBJ databases">
        <authorList>
            <person name="Kallberg Y."/>
            <person name="Tangrot J."/>
            <person name="Rosling A."/>
        </authorList>
    </citation>
    <scope>NUCLEOTIDE SEQUENCE</scope>
    <source>
        <strain evidence="2">MT106</strain>
    </source>
</reference>
<sequence length="153" mass="17358">MRRLSIGVVVLTVFILILYLTDLSVDIATREKLVDSCNRIIEEEQLDSDTISCKRVVKIYLIREGIFMFLFGMIQVYFSRVVFRFARSMSSISQYPYPLSKDGDDLPPTYFVYASQGVPTADNWVPPPTYNGNPNNIAVTSDTKYAENAVNHA</sequence>
<dbReference type="AlphaFoldDB" id="A0A9N8W4J5"/>
<protein>
    <submittedName>
        <fullName evidence="2">5569_t:CDS:1</fullName>
    </submittedName>
</protein>
<comment type="caution">
    <text evidence="2">The sequence shown here is derived from an EMBL/GenBank/DDBJ whole genome shotgun (WGS) entry which is preliminary data.</text>
</comment>
<gene>
    <name evidence="2" type="ORF">AGERDE_LOCUS2728</name>
</gene>
<keyword evidence="3" id="KW-1185">Reference proteome</keyword>
<evidence type="ECO:0000256" key="1">
    <source>
        <dbReference type="SAM" id="Phobius"/>
    </source>
</evidence>
<dbReference type="Proteomes" id="UP000789831">
    <property type="component" value="Unassembled WGS sequence"/>
</dbReference>
<accession>A0A9N8W4J5</accession>
<evidence type="ECO:0000313" key="2">
    <source>
        <dbReference type="EMBL" id="CAG8470789.1"/>
    </source>
</evidence>
<proteinExistence type="predicted"/>
<name>A0A9N8W4J5_9GLOM</name>
<dbReference type="EMBL" id="CAJVPL010000237">
    <property type="protein sequence ID" value="CAG8470789.1"/>
    <property type="molecule type" value="Genomic_DNA"/>
</dbReference>
<evidence type="ECO:0000313" key="3">
    <source>
        <dbReference type="Proteomes" id="UP000789831"/>
    </source>
</evidence>
<keyword evidence="1" id="KW-1133">Transmembrane helix</keyword>
<keyword evidence="1" id="KW-0812">Transmembrane</keyword>
<feature type="transmembrane region" description="Helical" evidence="1">
    <location>
        <begin position="7"/>
        <end position="25"/>
    </location>
</feature>
<feature type="transmembrane region" description="Helical" evidence="1">
    <location>
        <begin position="65"/>
        <end position="83"/>
    </location>
</feature>